<dbReference type="Proteomes" id="UP000054466">
    <property type="component" value="Unassembled WGS sequence"/>
</dbReference>
<organism evidence="3 4">
    <name type="scientific">Cladophialophora immunda</name>
    <dbReference type="NCBI Taxonomy" id="569365"/>
    <lineage>
        <taxon>Eukaryota</taxon>
        <taxon>Fungi</taxon>
        <taxon>Dikarya</taxon>
        <taxon>Ascomycota</taxon>
        <taxon>Pezizomycotina</taxon>
        <taxon>Eurotiomycetes</taxon>
        <taxon>Chaetothyriomycetidae</taxon>
        <taxon>Chaetothyriales</taxon>
        <taxon>Herpotrichiellaceae</taxon>
        <taxon>Cladophialophora</taxon>
    </lineage>
</organism>
<dbReference type="VEuPathDB" id="FungiDB:PV07_06500"/>
<evidence type="ECO:0000256" key="2">
    <source>
        <dbReference type="SAM" id="Phobius"/>
    </source>
</evidence>
<evidence type="ECO:0000313" key="3">
    <source>
        <dbReference type="EMBL" id="KIW26687.1"/>
    </source>
</evidence>
<dbReference type="AlphaFoldDB" id="A0A0D2ANL4"/>
<keyword evidence="2" id="KW-0812">Transmembrane</keyword>
<evidence type="ECO:0000256" key="1">
    <source>
        <dbReference type="SAM" id="MobiDB-lite"/>
    </source>
</evidence>
<feature type="compositionally biased region" description="Polar residues" evidence="1">
    <location>
        <begin position="33"/>
        <end position="42"/>
    </location>
</feature>
<dbReference type="GeneID" id="27345694"/>
<name>A0A0D2ANL4_9EURO</name>
<keyword evidence="4" id="KW-1185">Reference proteome</keyword>
<keyword evidence="2" id="KW-0472">Membrane</keyword>
<proteinExistence type="predicted"/>
<dbReference type="STRING" id="569365.A0A0D2ANL4"/>
<feature type="region of interest" description="Disordered" evidence="1">
    <location>
        <begin position="27"/>
        <end position="47"/>
    </location>
</feature>
<accession>A0A0D2ANL4</accession>
<reference evidence="3 4" key="1">
    <citation type="submission" date="2015-01" db="EMBL/GenBank/DDBJ databases">
        <title>The Genome Sequence of Cladophialophora immunda CBS83496.</title>
        <authorList>
            <consortium name="The Broad Institute Genomics Platform"/>
            <person name="Cuomo C."/>
            <person name="de Hoog S."/>
            <person name="Gorbushina A."/>
            <person name="Stielow B."/>
            <person name="Teixiera M."/>
            <person name="Abouelleil A."/>
            <person name="Chapman S.B."/>
            <person name="Priest M."/>
            <person name="Young S.K."/>
            <person name="Wortman J."/>
            <person name="Nusbaum C."/>
            <person name="Birren B."/>
        </authorList>
    </citation>
    <scope>NUCLEOTIDE SEQUENCE [LARGE SCALE GENOMIC DNA]</scope>
    <source>
        <strain evidence="3 4">CBS 83496</strain>
    </source>
</reference>
<dbReference type="RefSeq" id="XP_016246903.1">
    <property type="nucleotide sequence ID" value="XM_016393484.1"/>
</dbReference>
<sequence length="142" mass="15288">MSSRSLDIRDGSDAEQLSNRRVVSALVEPKDQSAGSRRSSAVNVGVQEQRAEKKSRVTFGVLRPPPGKWLVEMIVELAALIAAVAFGAYAVKSVTLSNRGNTYSSRALQQALTSNQLTLLTICLGSLGADRLSESSVKKQRK</sequence>
<dbReference type="EMBL" id="KN847043">
    <property type="protein sequence ID" value="KIW26687.1"/>
    <property type="molecule type" value="Genomic_DNA"/>
</dbReference>
<keyword evidence="2" id="KW-1133">Transmembrane helix</keyword>
<feature type="transmembrane region" description="Helical" evidence="2">
    <location>
        <begin position="69"/>
        <end position="91"/>
    </location>
</feature>
<dbReference type="HOGENOM" id="CLU_1815598_0_0_1"/>
<protein>
    <submittedName>
        <fullName evidence="3">Uncharacterized protein</fullName>
    </submittedName>
</protein>
<gene>
    <name evidence="3" type="ORF">PV07_06500</name>
</gene>
<evidence type="ECO:0000313" key="4">
    <source>
        <dbReference type="Proteomes" id="UP000054466"/>
    </source>
</evidence>